<keyword evidence="6 7" id="KW-0472">Membrane</keyword>
<name>B8I570_RUMCH</name>
<dbReference type="InterPro" id="IPR036737">
    <property type="entry name" value="OmpA-like_sf"/>
</dbReference>
<evidence type="ECO:0000313" key="10">
    <source>
        <dbReference type="EMBL" id="ACL74650.1"/>
    </source>
</evidence>
<feature type="transmembrane region" description="Helical" evidence="8">
    <location>
        <begin position="15"/>
        <end position="35"/>
    </location>
</feature>
<evidence type="ECO:0000256" key="6">
    <source>
        <dbReference type="ARBA" id="ARBA00023136"/>
    </source>
</evidence>
<evidence type="ECO:0000256" key="3">
    <source>
        <dbReference type="ARBA" id="ARBA00022475"/>
    </source>
</evidence>
<keyword evidence="3" id="KW-1003">Cell membrane</keyword>
<dbReference type="STRING" id="394503.Ccel_0263"/>
<evidence type="ECO:0000256" key="1">
    <source>
        <dbReference type="ARBA" id="ARBA00004162"/>
    </source>
</evidence>
<evidence type="ECO:0000256" key="7">
    <source>
        <dbReference type="PROSITE-ProRule" id="PRU00473"/>
    </source>
</evidence>
<dbReference type="PROSITE" id="PS51123">
    <property type="entry name" value="OMPA_2"/>
    <property type="match status" value="1"/>
</dbReference>
<comment type="similarity">
    <text evidence="2">Belongs to the MotB family.</text>
</comment>
<sequence length="259" mass="28423">MAKEKVVKDTSERYLLTYADLMNLLLILFIVLYSMSQVNTEKFQQLSQSLSSAFGNGETAYVIQGGSSGNSLIDFPATMPSPVIPSKIEDQQMEALEKEINSLVDSEGLKGNVAVTMQERGIVVTINEKILFKSGSAIIEPKDQDTVIKIGKDILSKIPNKHIRVEGHTDNVPMKSTLYASNWELSAGRAINVLKLLVEKGGINPKMIHPVPYGEYSPLVPNTTDANRAKNRRVDIVILRDSSSKGEANTDNNESSIAK</sequence>
<dbReference type="Gene3D" id="3.30.1330.60">
    <property type="entry name" value="OmpA-like domain"/>
    <property type="match status" value="1"/>
</dbReference>
<dbReference type="InterPro" id="IPR006665">
    <property type="entry name" value="OmpA-like"/>
</dbReference>
<evidence type="ECO:0000256" key="4">
    <source>
        <dbReference type="ARBA" id="ARBA00022692"/>
    </source>
</evidence>
<gene>
    <name evidence="10" type="ordered locus">Ccel_0263</name>
</gene>
<dbReference type="InterPro" id="IPR050330">
    <property type="entry name" value="Bact_OuterMem_StrucFunc"/>
</dbReference>
<evidence type="ECO:0000259" key="9">
    <source>
        <dbReference type="PROSITE" id="PS51123"/>
    </source>
</evidence>
<keyword evidence="5 8" id="KW-1133">Transmembrane helix</keyword>
<comment type="subcellular location">
    <subcellularLocation>
        <location evidence="1">Cell membrane</location>
        <topology evidence="1">Single-pass membrane protein</topology>
    </subcellularLocation>
</comment>
<dbReference type="RefSeq" id="WP_012634715.1">
    <property type="nucleotide sequence ID" value="NC_011898.1"/>
</dbReference>
<feature type="domain" description="OmpA-like" evidence="9">
    <location>
        <begin position="119"/>
        <end position="242"/>
    </location>
</feature>
<keyword evidence="11" id="KW-1185">Reference proteome</keyword>
<proteinExistence type="inferred from homology"/>
<dbReference type="Proteomes" id="UP000001349">
    <property type="component" value="Chromosome"/>
</dbReference>
<dbReference type="InterPro" id="IPR025713">
    <property type="entry name" value="MotB-like_N_dom"/>
</dbReference>
<accession>B8I570</accession>
<dbReference type="PANTHER" id="PTHR30329">
    <property type="entry name" value="STATOR ELEMENT OF FLAGELLAR MOTOR COMPLEX"/>
    <property type="match status" value="1"/>
</dbReference>
<reference evidence="10 11" key="1">
    <citation type="submission" date="2009-01" db="EMBL/GenBank/DDBJ databases">
        <title>Complete sequence of Clostridium cellulolyticum H10.</title>
        <authorList>
            <consortium name="US DOE Joint Genome Institute"/>
            <person name="Lucas S."/>
            <person name="Copeland A."/>
            <person name="Lapidus A."/>
            <person name="Glavina del Rio T."/>
            <person name="Dalin E."/>
            <person name="Tice H."/>
            <person name="Bruce D."/>
            <person name="Goodwin L."/>
            <person name="Pitluck S."/>
            <person name="Chertkov O."/>
            <person name="Saunders E."/>
            <person name="Brettin T."/>
            <person name="Detter J.C."/>
            <person name="Han C."/>
            <person name="Larimer F."/>
            <person name="Land M."/>
            <person name="Hauser L."/>
            <person name="Kyrpides N."/>
            <person name="Ivanova N."/>
            <person name="Zhou J."/>
            <person name="Richardson P."/>
        </authorList>
    </citation>
    <scope>NUCLEOTIDE SEQUENCE [LARGE SCALE GENOMIC DNA]</scope>
    <source>
        <strain evidence="11">ATCC 35319 / DSM 5812 / JCM 6584 / H10</strain>
    </source>
</reference>
<evidence type="ECO:0000256" key="5">
    <source>
        <dbReference type="ARBA" id="ARBA00022989"/>
    </source>
</evidence>
<protein>
    <submittedName>
        <fullName evidence="10">OmpA/MotB domain protein</fullName>
    </submittedName>
</protein>
<keyword evidence="4 8" id="KW-0812">Transmembrane</keyword>
<organism evidence="10 11">
    <name type="scientific">Ruminiclostridium cellulolyticum (strain ATCC 35319 / DSM 5812 / JCM 6584 / H10)</name>
    <name type="common">Clostridium cellulolyticum</name>
    <dbReference type="NCBI Taxonomy" id="394503"/>
    <lineage>
        <taxon>Bacteria</taxon>
        <taxon>Bacillati</taxon>
        <taxon>Bacillota</taxon>
        <taxon>Clostridia</taxon>
        <taxon>Eubacteriales</taxon>
        <taxon>Oscillospiraceae</taxon>
        <taxon>Ruminiclostridium</taxon>
    </lineage>
</organism>
<evidence type="ECO:0000313" key="11">
    <source>
        <dbReference type="Proteomes" id="UP000001349"/>
    </source>
</evidence>
<dbReference type="AlphaFoldDB" id="B8I570"/>
<evidence type="ECO:0000256" key="8">
    <source>
        <dbReference type="SAM" id="Phobius"/>
    </source>
</evidence>
<dbReference type="CDD" id="cd07185">
    <property type="entry name" value="OmpA_C-like"/>
    <property type="match status" value="1"/>
</dbReference>
<evidence type="ECO:0000256" key="2">
    <source>
        <dbReference type="ARBA" id="ARBA00008914"/>
    </source>
</evidence>
<dbReference type="HOGENOM" id="CLU_016890_0_1_9"/>
<dbReference type="OrthoDB" id="9815217at2"/>
<dbReference type="SUPFAM" id="SSF103088">
    <property type="entry name" value="OmpA-like"/>
    <property type="match status" value="1"/>
</dbReference>
<dbReference type="KEGG" id="cce:Ccel_0263"/>
<dbReference type="GO" id="GO:0005886">
    <property type="term" value="C:plasma membrane"/>
    <property type="evidence" value="ECO:0007669"/>
    <property type="project" value="UniProtKB-SubCell"/>
</dbReference>
<dbReference type="EMBL" id="CP001348">
    <property type="protein sequence ID" value="ACL74650.1"/>
    <property type="molecule type" value="Genomic_DNA"/>
</dbReference>
<dbReference type="Pfam" id="PF00691">
    <property type="entry name" value="OmpA"/>
    <property type="match status" value="1"/>
</dbReference>
<dbReference type="Pfam" id="PF13677">
    <property type="entry name" value="MotB_plug"/>
    <property type="match status" value="1"/>
</dbReference>
<dbReference type="eggNOG" id="COG1360">
    <property type="taxonomic scope" value="Bacteria"/>
</dbReference>
<dbReference type="PANTHER" id="PTHR30329:SF21">
    <property type="entry name" value="LIPOPROTEIN YIAD-RELATED"/>
    <property type="match status" value="1"/>
</dbReference>